<comment type="caution">
    <text evidence="1">The sequence shown here is derived from an EMBL/GenBank/DDBJ whole genome shotgun (WGS) entry which is preliminary data.</text>
</comment>
<evidence type="ECO:0000313" key="1">
    <source>
        <dbReference type="EMBL" id="MPM91507.1"/>
    </source>
</evidence>
<proteinExistence type="predicted"/>
<organism evidence="1">
    <name type="scientific">bioreactor metagenome</name>
    <dbReference type="NCBI Taxonomy" id="1076179"/>
    <lineage>
        <taxon>unclassified sequences</taxon>
        <taxon>metagenomes</taxon>
        <taxon>ecological metagenomes</taxon>
    </lineage>
</organism>
<dbReference type="EMBL" id="VSSQ01038552">
    <property type="protein sequence ID" value="MPM91507.1"/>
    <property type="molecule type" value="Genomic_DNA"/>
</dbReference>
<gene>
    <name evidence="1" type="ORF">SDC9_138638</name>
</gene>
<name>A0A645DQA6_9ZZZZ</name>
<protein>
    <submittedName>
        <fullName evidence="1">Uncharacterized protein</fullName>
    </submittedName>
</protein>
<sequence length="271" mass="32199">MIAFSIMSIDKKLENILEIQKEILDFLVRQQRSELKGDLNFLSDVFNNYKHNWNSVKFKDSNYTKVLDIRQSAERKIDFYKEQIMIRIKKKLFVHGDKKVNKQLTKLITDLKDYQVALYIYSFARFLEVILLENFDEAYLDQITNKIYDYSFKYREIYTLCYDKIQNYADSSVNANLLKGFGNINKVLGETIAKVPVINTLQIDEVLIETGDKIKNYSYKKANKGIEKLIENQSIYVVPFVENIKEINKLYNRRLEILFDHENIYLKSLEE</sequence>
<accession>A0A645DQA6</accession>
<reference evidence="1" key="1">
    <citation type="submission" date="2019-08" db="EMBL/GenBank/DDBJ databases">
        <authorList>
            <person name="Kucharzyk K."/>
            <person name="Murdoch R.W."/>
            <person name="Higgins S."/>
            <person name="Loffler F."/>
        </authorList>
    </citation>
    <scope>NUCLEOTIDE SEQUENCE</scope>
</reference>
<dbReference type="AlphaFoldDB" id="A0A645DQA6"/>